<feature type="compositionally biased region" description="Low complexity" evidence="10">
    <location>
        <begin position="798"/>
        <end position="813"/>
    </location>
</feature>
<dbReference type="PRINTS" id="PR00023">
    <property type="entry name" value="ZPELLUCIDA"/>
</dbReference>
<dbReference type="GO" id="GO:0005539">
    <property type="term" value="F:glycosaminoglycan binding"/>
    <property type="evidence" value="ECO:0007669"/>
    <property type="project" value="TreeGrafter"/>
</dbReference>
<evidence type="ECO:0000256" key="3">
    <source>
        <dbReference type="ARBA" id="ARBA00022553"/>
    </source>
</evidence>
<keyword evidence="7 11" id="KW-0472">Membrane</keyword>
<evidence type="ECO:0000256" key="1">
    <source>
        <dbReference type="ARBA" id="ARBA00004251"/>
    </source>
</evidence>
<dbReference type="Pfam" id="PF00100">
    <property type="entry name" value="Zona_pellucida"/>
    <property type="match status" value="1"/>
</dbReference>
<dbReference type="InterPro" id="IPR042235">
    <property type="entry name" value="ZP-C_dom"/>
</dbReference>
<keyword evidence="5 12" id="KW-0732">Signal</keyword>
<feature type="region of interest" description="Disordered" evidence="10">
    <location>
        <begin position="778"/>
        <end position="813"/>
    </location>
</feature>
<sequence length="813" mass="89697">MCLIMMFMPCFVLFAGPLSRSPCEPLPVGVGHPVQAMLKSFTALSGCASRGTTSLPQEVHIVNLRRGNAQGDRDKPAEVALHLRPIQSLPVHQKPLVFVLNSPQPVLWKLRTEKLASGVKRIFHVAEGSEVHFEAGNFSESCEVKVESLPHGNEHLLSWAHQRYRAVTSFSELKMAHDVYIKVGEDPVFSETCKIDNKFLSLNYLASYIQPQPSTGCVLSGPDHDQEVHIIELQAPNSSSAFQVDVIVDLRPLDGDAPLHRDVVLLLKCEKSVNWVIKAHSVIGKLDITSDTVSLSEDTERLMQVSKTVKQKLPAGSQALIQWAEENGFKPVTSYTNTPVANHFKLRLKEQGIMDEGMFPPELSILRNTNPLPKPSARDSPARNRFPFPFLPSMDQGLSFPPLTPSLEERDHQAGGPEEQQGASNVGFSVQCEKNKMVVSIDKETLQANGFGKPNITLQDSQCKATSNNTHYILETPLSGCQTTKIPSHPSPVVLYINSIVISQSEQKDGSGWPFEYEDLELGDVVIPGDPDVTERISPENGHQSSISFSLCLAVSLFYFLQRKHILFHNKMTFSLLTETCDLSPQISATKADPNLGFMIQTCFISPDSSPLTPSDYVVIENICPKDDSVRYYPQRGDFPIPHAQMDRKRFSFTYRSKFDVSLIFLHCEMSLCTRRNDKKMNLPECMLPDEACTYLSVDNILLMMKNTKTITKPIVVVSDNTPVTVNVPVEPPGPRQPGIIYFLDTPTVVGIAFAAFVIGALLTGALWFIYSHTGGTGPKQQVPKSQPVSENSSAAHSIGSTQSTPCSSSSNA</sequence>
<evidence type="ECO:0000256" key="2">
    <source>
        <dbReference type="ARBA" id="ARBA00022475"/>
    </source>
</evidence>
<evidence type="ECO:0000256" key="4">
    <source>
        <dbReference type="ARBA" id="ARBA00022692"/>
    </source>
</evidence>
<proteinExistence type="predicted"/>
<name>A0A673M7M9_9TELE</name>
<dbReference type="GO" id="GO:0050431">
    <property type="term" value="F:transforming growth factor beta binding"/>
    <property type="evidence" value="ECO:0007669"/>
    <property type="project" value="TreeGrafter"/>
</dbReference>
<keyword evidence="15" id="KW-1185">Reference proteome</keyword>
<evidence type="ECO:0000256" key="9">
    <source>
        <dbReference type="ARBA" id="ARBA00023180"/>
    </source>
</evidence>
<dbReference type="GO" id="GO:0001837">
    <property type="term" value="P:epithelial to mesenchymal transition"/>
    <property type="evidence" value="ECO:0007669"/>
    <property type="project" value="TreeGrafter"/>
</dbReference>
<organism evidence="14 15">
    <name type="scientific">Sinocyclocheilus rhinocerous</name>
    <dbReference type="NCBI Taxonomy" id="307959"/>
    <lineage>
        <taxon>Eukaryota</taxon>
        <taxon>Metazoa</taxon>
        <taxon>Chordata</taxon>
        <taxon>Craniata</taxon>
        <taxon>Vertebrata</taxon>
        <taxon>Euteleostomi</taxon>
        <taxon>Actinopterygii</taxon>
        <taxon>Neopterygii</taxon>
        <taxon>Teleostei</taxon>
        <taxon>Ostariophysi</taxon>
        <taxon>Cypriniformes</taxon>
        <taxon>Cyprinidae</taxon>
        <taxon>Cyprininae</taxon>
        <taxon>Sinocyclocheilus</taxon>
    </lineage>
</organism>
<accession>A0A673M7M9</accession>
<dbReference type="Gene3D" id="2.60.40.4100">
    <property type="entry name" value="Zona pellucida, ZP-C domain"/>
    <property type="match status" value="1"/>
</dbReference>
<dbReference type="InterPro" id="IPR001507">
    <property type="entry name" value="ZP_dom"/>
</dbReference>
<dbReference type="Gene3D" id="2.60.40.3210">
    <property type="entry name" value="Zona pellucida, ZP-N domain"/>
    <property type="match status" value="1"/>
</dbReference>
<feature type="transmembrane region" description="Helical" evidence="11">
    <location>
        <begin position="749"/>
        <end position="771"/>
    </location>
</feature>
<keyword evidence="8" id="KW-1015">Disulfide bond</keyword>
<dbReference type="InterPro" id="IPR058899">
    <property type="entry name" value="TGFBR3/Endoglin-like_N"/>
</dbReference>
<comment type="subcellular location">
    <subcellularLocation>
        <location evidence="1">Cell membrane</location>
        <topology evidence="1">Single-pass type I membrane protein</topology>
    </subcellularLocation>
</comment>
<feature type="compositionally biased region" description="Polar residues" evidence="10">
    <location>
        <begin position="779"/>
        <end position="796"/>
    </location>
</feature>
<dbReference type="InterPro" id="IPR048290">
    <property type="entry name" value="ZP_chr"/>
</dbReference>
<keyword evidence="6 11" id="KW-1133">Transmembrane helix</keyword>
<evidence type="ECO:0000256" key="12">
    <source>
        <dbReference type="SAM" id="SignalP"/>
    </source>
</evidence>
<evidence type="ECO:0000313" key="15">
    <source>
        <dbReference type="Proteomes" id="UP000472270"/>
    </source>
</evidence>
<dbReference type="Ensembl" id="ENSSRHT00000087578.1">
    <property type="protein sequence ID" value="ENSSRHP00000085272.1"/>
    <property type="gene ID" value="ENSSRHG00000042197.1"/>
</dbReference>
<dbReference type="PANTHER" id="PTHR14002:SF30">
    <property type="entry name" value="TRANSFORMING GROWTH FACTOR BETA RECEPTOR III"/>
    <property type="match status" value="1"/>
</dbReference>
<feature type="chain" id="PRO_5025619170" evidence="12">
    <location>
        <begin position="24"/>
        <end position="813"/>
    </location>
</feature>
<evidence type="ECO:0000256" key="6">
    <source>
        <dbReference type="ARBA" id="ARBA00022989"/>
    </source>
</evidence>
<feature type="domain" description="ZP" evidence="13">
    <location>
        <begin position="431"/>
        <end position="693"/>
    </location>
</feature>
<reference evidence="14" key="1">
    <citation type="submission" date="2025-08" db="UniProtKB">
        <authorList>
            <consortium name="Ensembl"/>
        </authorList>
    </citation>
    <scope>IDENTIFICATION</scope>
</reference>
<evidence type="ECO:0000256" key="8">
    <source>
        <dbReference type="ARBA" id="ARBA00023157"/>
    </source>
</evidence>
<dbReference type="AlphaFoldDB" id="A0A673M7M9"/>
<evidence type="ECO:0000256" key="5">
    <source>
        <dbReference type="ARBA" id="ARBA00022729"/>
    </source>
</evidence>
<dbReference type="GO" id="GO:0005114">
    <property type="term" value="F:type II transforming growth factor beta receptor binding"/>
    <property type="evidence" value="ECO:0007669"/>
    <property type="project" value="TreeGrafter"/>
</dbReference>
<evidence type="ECO:0000256" key="7">
    <source>
        <dbReference type="ARBA" id="ARBA00023136"/>
    </source>
</evidence>
<dbReference type="PROSITE" id="PS51034">
    <property type="entry name" value="ZP_2"/>
    <property type="match status" value="1"/>
</dbReference>
<dbReference type="InterPro" id="IPR055355">
    <property type="entry name" value="ZP-C"/>
</dbReference>
<dbReference type="Pfam" id="PF23344">
    <property type="entry name" value="ZP-N"/>
    <property type="match status" value="1"/>
</dbReference>
<feature type="signal peptide" evidence="12">
    <location>
        <begin position="1"/>
        <end position="23"/>
    </location>
</feature>
<dbReference type="Pfam" id="PF26060">
    <property type="entry name" value="TGFBR3_N"/>
    <property type="match status" value="2"/>
</dbReference>
<dbReference type="SMART" id="SM00241">
    <property type="entry name" value="ZP"/>
    <property type="match status" value="1"/>
</dbReference>
<evidence type="ECO:0000313" key="14">
    <source>
        <dbReference type="Ensembl" id="ENSSRHP00000085272.1"/>
    </source>
</evidence>
<feature type="region of interest" description="Disordered" evidence="10">
    <location>
        <begin position="397"/>
        <end position="424"/>
    </location>
</feature>
<dbReference type="GO" id="GO:0007179">
    <property type="term" value="P:transforming growth factor beta receptor signaling pathway"/>
    <property type="evidence" value="ECO:0007669"/>
    <property type="project" value="TreeGrafter"/>
</dbReference>
<evidence type="ECO:0000259" key="13">
    <source>
        <dbReference type="PROSITE" id="PS51034"/>
    </source>
</evidence>
<evidence type="ECO:0000256" key="10">
    <source>
        <dbReference type="SAM" id="MobiDB-lite"/>
    </source>
</evidence>
<keyword evidence="2" id="KW-1003">Cell membrane</keyword>
<dbReference type="Proteomes" id="UP000472270">
    <property type="component" value="Unassembled WGS sequence"/>
</dbReference>
<keyword evidence="9" id="KW-0325">Glycoprotein</keyword>
<keyword evidence="3" id="KW-0597">Phosphoprotein</keyword>
<protein>
    <submittedName>
        <fullName evidence="14">Transforming growth factor beta receptor type 3-like</fullName>
    </submittedName>
</protein>
<dbReference type="InterPro" id="IPR055356">
    <property type="entry name" value="ZP-N"/>
</dbReference>
<dbReference type="PANTHER" id="PTHR14002">
    <property type="entry name" value="ENDOGLIN/TGF-BETA RECEPTOR TYPE III"/>
    <property type="match status" value="1"/>
</dbReference>
<reference evidence="14" key="2">
    <citation type="submission" date="2025-09" db="UniProtKB">
        <authorList>
            <consortium name="Ensembl"/>
        </authorList>
    </citation>
    <scope>IDENTIFICATION</scope>
</reference>
<dbReference type="GO" id="GO:0016477">
    <property type="term" value="P:cell migration"/>
    <property type="evidence" value="ECO:0007669"/>
    <property type="project" value="TreeGrafter"/>
</dbReference>
<evidence type="ECO:0000256" key="11">
    <source>
        <dbReference type="SAM" id="Phobius"/>
    </source>
</evidence>
<dbReference type="GO" id="GO:0005024">
    <property type="term" value="F:transforming growth factor beta receptor activity"/>
    <property type="evidence" value="ECO:0007669"/>
    <property type="project" value="TreeGrafter"/>
</dbReference>
<keyword evidence="4 11" id="KW-0812">Transmembrane</keyword>
<gene>
    <name evidence="14" type="primary">tgfbr3</name>
</gene>
<dbReference type="GO" id="GO:0017015">
    <property type="term" value="P:regulation of transforming growth factor beta receptor signaling pathway"/>
    <property type="evidence" value="ECO:0007669"/>
    <property type="project" value="TreeGrafter"/>
</dbReference>